<feature type="region of interest" description="Disordered" evidence="8">
    <location>
        <begin position="1221"/>
        <end position="1243"/>
    </location>
</feature>
<dbReference type="PROSITE" id="PS01159">
    <property type="entry name" value="WW_DOMAIN_1"/>
    <property type="match status" value="1"/>
</dbReference>
<dbReference type="Pfam" id="PF00397">
    <property type="entry name" value="WW"/>
    <property type="match status" value="1"/>
</dbReference>
<dbReference type="Gene3D" id="1.10.10.820">
    <property type="match status" value="1"/>
</dbReference>
<reference evidence="11" key="1">
    <citation type="journal article" date="2011" name="PLoS Biol.">
        <title>Gene gain and loss during evolution of obligate parasitism in the white rust pathogen of Arabidopsis thaliana.</title>
        <authorList>
            <person name="Kemen E."/>
            <person name="Gardiner A."/>
            <person name="Schultz-Larsen T."/>
            <person name="Kemen A.C."/>
            <person name="Balmuth A.L."/>
            <person name="Robert-Seilaniantz A."/>
            <person name="Bailey K."/>
            <person name="Holub E."/>
            <person name="Studholme D.J."/>
            <person name="Maclean D."/>
            <person name="Jones J.D."/>
        </authorList>
    </citation>
    <scope>NUCLEOTIDE SEQUENCE</scope>
</reference>
<dbReference type="Pfam" id="PF00063">
    <property type="entry name" value="Myosin_head"/>
    <property type="match status" value="1"/>
</dbReference>
<comment type="similarity">
    <text evidence="6">Belongs to the TRAFAC class myosin-kinesin ATPase superfamily. Myosin family.</text>
</comment>
<dbReference type="SUPFAM" id="SSF51045">
    <property type="entry name" value="WW domain"/>
    <property type="match status" value="1"/>
</dbReference>
<dbReference type="PANTHER" id="PTHR13140:SF706">
    <property type="entry name" value="DILUTE CLASS UNCONVENTIONAL MYOSIN, ISOFORM C"/>
    <property type="match status" value="1"/>
</dbReference>
<reference evidence="11" key="2">
    <citation type="submission" date="2011-02" db="EMBL/GenBank/DDBJ databases">
        <authorList>
            <person name="MacLean D."/>
        </authorList>
    </citation>
    <scope>NUCLEOTIDE SEQUENCE</scope>
</reference>
<evidence type="ECO:0000256" key="6">
    <source>
        <dbReference type="PROSITE-ProRule" id="PRU00782"/>
    </source>
</evidence>
<dbReference type="Gene3D" id="3.40.850.10">
    <property type="entry name" value="Kinesin motor domain"/>
    <property type="match status" value="1"/>
</dbReference>
<dbReference type="GO" id="GO:0005737">
    <property type="term" value="C:cytoplasm"/>
    <property type="evidence" value="ECO:0007669"/>
    <property type="project" value="TreeGrafter"/>
</dbReference>
<dbReference type="GO" id="GO:0051015">
    <property type="term" value="F:actin filament binding"/>
    <property type="evidence" value="ECO:0007669"/>
    <property type="project" value="TreeGrafter"/>
</dbReference>
<organism evidence="11">
    <name type="scientific">Albugo laibachii Nc14</name>
    <dbReference type="NCBI Taxonomy" id="890382"/>
    <lineage>
        <taxon>Eukaryota</taxon>
        <taxon>Sar</taxon>
        <taxon>Stramenopiles</taxon>
        <taxon>Oomycota</taxon>
        <taxon>Peronosporomycetes</taxon>
        <taxon>Albuginales</taxon>
        <taxon>Albuginaceae</taxon>
        <taxon>Albugo</taxon>
    </lineage>
</organism>
<dbReference type="Gene3D" id="1.20.120.720">
    <property type="entry name" value="Myosin VI head, motor domain, U50 subdomain"/>
    <property type="match status" value="1"/>
</dbReference>
<dbReference type="InterPro" id="IPR027417">
    <property type="entry name" value="P-loop_NTPase"/>
</dbReference>
<dbReference type="PANTHER" id="PTHR13140">
    <property type="entry name" value="MYOSIN"/>
    <property type="match status" value="1"/>
</dbReference>
<dbReference type="Pfam" id="PF00612">
    <property type="entry name" value="IQ"/>
    <property type="match status" value="2"/>
</dbReference>
<protein>
    <submittedName>
        <fullName evidence="11">Myosinlike protein putative</fullName>
    </submittedName>
</protein>
<dbReference type="Gene3D" id="1.20.5.190">
    <property type="match status" value="2"/>
</dbReference>
<dbReference type="CDD" id="cd00201">
    <property type="entry name" value="WW"/>
    <property type="match status" value="1"/>
</dbReference>
<evidence type="ECO:0000256" key="7">
    <source>
        <dbReference type="SAM" id="Coils"/>
    </source>
</evidence>
<dbReference type="HOGENOM" id="CLU_000192_7_2_1"/>
<dbReference type="GO" id="GO:0007015">
    <property type="term" value="P:actin filament organization"/>
    <property type="evidence" value="ECO:0007669"/>
    <property type="project" value="TreeGrafter"/>
</dbReference>
<evidence type="ECO:0000256" key="4">
    <source>
        <dbReference type="ARBA" id="ARBA00023175"/>
    </source>
</evidence>
<dbReference type="SMART" id="SM00015">
    <property type="entry name" value="IQ"/>
    <property type="match status" value="4"/>
</dbReference>
<dbReference type="InterPro" id="IPR000048">
    <property type="entry name" value="IQ_motif_EF-hand-BS"/>
</dbReference>
<evidence type="ECO:0000256" key="3">
    <source>
        <dbReference type="ARBA" id="ARBA00023123"/>
    </source>
</evidence>
<evidence type="ECO:0000259" key="9">
    <source>
        <dbReference type="PROSITE" id="PS50020"/>
    </source>
</evidence>
<dbReference type="Gene3D" id="2.20.70.10">
    <property type="match status" value="1"/>
</dbReference>
<keyword evidence="3 6" id="KW-0518">Myosin</keyword>
<dbReference type="PROSITE" id="PS50020">
    <property type="entry name" value="WW_DOMAIN_2"/>
    <property type="match status" value="1"/>
</dbReference>
<keyword evidence="5 6" id="KW-0009">Actin-binding</keyword>
<dbReference type="InterPro" id="IPR001609">
    <property type="entry name" value="Myosin_head_motor_dom-like"/>
</dbReference>
<dbReference type="SMART" id="SM00456">
    <property type="entry name" value="WW"/>
    <property type="match status" value="1"/>
</dbReference>
<feature type="compositionally biased region" description="Polar residues" evidence="8">
    <location>
        <begin position="1221"/>
        <end position="1239"/>
    </location>
</feature>
<accession>F0VZ84</accession>
<dbReference type="SMART" id="SM00242">
    <property type="entry name" value="MYSc"/>
    <property type="match status" value="1"/>
</dbReference>
<evidence type="ECO:0000259" key="10">
    <source>
        <dbReference type="PROSITE" id="PS51456"/>
    </source>
</evidence>
<dbReference type="GO" id="GO:0005524">
    <property type="term" value="F:ATP binding"/>
    <property type="evidence" value="ECO:0007669"/>
    <property type="project" value="UniProtKB-UniRule"/>
</dbReference>
<keyword evidence="2 6" id="KW-0067">ATP-binding</keyword>
<dbReference type="PROSITE" id="PS50096">
    <property type="entry name" value="IQ"/>
    <property type="match status" value="3"/>
</dbReference>
<dbReference type="InterPro" id="IPR001202">
    <property type="entry name" value="WW_dom"/>
</dbReference>
<proteinExistence type="inferred from homology"/>
<evidence type="ECO:0000256" key="2">
    <source>
        <dbReference type="ARBA" id="ARBA00022840"/>
    </source>
</evidence>
<dbReference type="PRINTS" id="PR00193">
    <property type="entry name" value="MYOSINHEAVY"/>
</dbReference>
<name>F0VZ84_9STRA</name>
<evidence type="ECO:0000313" key="11">
    <source>
        <dbReference type="EMBL" id="CCA14100.1"/>
    </source>
</evidence>
<dbReference type="GO" id="GO:0016459">
    <property type="term" value="C:myosin complex"/>
    <property type="evidence" value="ECO:0007669"/>
    <property type="project" value="UniProtKB-KW"/>
</dbReference>
<dbReference type="InterPro" id="IPR036020">
    <property type="entry name" value="WW_dom_sf"/>
</dbReference>
<dbReference type="GO" id="GO:0016020">
    <property type="term" value="C:membrane"/>
    <property type="evidence" value="ECO:0007669"/>
    <property type="project" value="TreeGrafter"/>
</dbReference>
<dbReference type="Gene3D" id="1.20.58.530">
    <property type="match status" value="1"/>
</dbReference>
<dbReference type="PROSITE" id="PS51456">
    <property type="entry name" value="MYOSIN_MOTOR"/>
    <property type="match status" value="1"/>
</dbReference>
<keyword evidence="1 6" id="KW-0547">Nucleotide-binding</keyword>
<dbReference type="SUPFAM" id="SSF52540">
    <property type="entry name" value="P-loop containing nucleoside triphosphate hydrolases"/>
    <property type="match status" value="1"/>
</dbReference>
<evidence type="ECO:0000256" key="8">
    <source>
        <dbReference type="SAM" id="MobiDB-lite"/>
    </source>
</evidence>
<evidence type="ECO:0000256" key="5">
    <source>
        <dbReference type="ARBA" id="ARBA00023203"/>
    </source>
</evidence>
<feature type="coiled-coil region" evidence="7">
    <location>
        <begin position="996"/>
        <end position="1069"/>
    </location>
</feature>
<keyword evidence="7" id="KW-0175">Coiled coil</keyword>
<feature type="domain" description="WW" evidence="9">
    <location>
        <begin position="1237"/>
        <end position="1271"/>
    </location>
</feature>
<dbReference type="InterPro" id="IPR036961">
    <property type="entry name" value="Kinesin_motor_dom_sf"/>
</dbReference>
<feature type="binding site" evidence="6">
    <location>
        <begin position="172"/>
        <end position="179"/>
    </location>
    <ligand>
        <name>ATP</name>
        <dbReference type="ChEBI" id="CHEBI:30616"/>
    </ligand>
</feature>
<feature type="domain" description="Myosin motor" evidence="10">
    <location>
        <begin position="77"/>
        <end position="806"/>
    </location>
</feature>
<dbReference type="EMBL" id="FR824046">
    <property type="protein sequence ID" value="CCA14100.1"/>
    <property type="molecule type" value="Genomic_DNA"/>
</dbReference>
<feature type="region of interest" description="Actin-binding" evidence="6">
    <location>
        <begin position="664"/>
        <end position="686"/>
    </location>
</feature>
<sequence>MSDHSHHIRCFIPDDIYVWLPVEIQGKDISNLREKETSLSVNTIEVDAAIPNAVIEKRHLAHGVLDLDHIHYQNEDRNVDDMIRLEHLHEAAVLYNLQYRFCRQQPYTYISKICIALNPYRQLPELYDVRIQEKYSTVDSLLNLPPHIYGISNAAYSHMMQFTKHQSILVSGESGAGKTESNKIIMTHLASLAGGLDDCTIRKIIQINPLLESFGNASTILNDNSSRVGRFTQLQFDAKGTLVGSDCRTYLLEKSRVIHQDKNERNFHIFYQLMTSPYVDKLGLGESKSLEFRYLNDKKPTDADRSCFARTVEALHSIGVDTIKQEQVFELIFGILLLGQLDISYHSNETEERSKIITSSDTSENGWNCLNSCACLLGLSKSAIEEALCTRTMTVANETVTVQLRKQQASDCRDALAKAIYANLFTWLIDKINSTLRRKEHNTGNVIGILDIFGFENLEYNSFEQFCINFANEKLQQKFSQDIFKTVQLEYINEGIRWEHVDFVDNQEVIALIEERLGIISLLNDEIMRPKGNEESFVLKLKSIYEDEQHLIEFPKCSRTLFTIKHYAGAVTYEAVGFLEKHRDALLPDLSDLMRSSSKELLRNVFGLGVLFHDGNNRYNKARNAPSLLARKTSISQELYGTRSIGTIKTLSTRNAGTQFKDNLNELMTTLRDTNIHYVRCVKPNRFGKSDEFDHLMVTAQLRCAGVVEAIRIARAVYQNWLRLEEFQERFRIFLRNNNDSLIKKPHLSEVTALKSGDKCDTDKTRYNCQEILDSLHFNSPEDYQMGFTRIYLNSGILESLERRRTERFEFFVRQIQHTMRGFLCHLNYTRQRQAILKIQSIARCVIMRNRYQDFICAVINVQAHWRGVRDRRSVLINRELQHAVRIQARYRGYLQRQQSKRERAAAIRIQSFVHMKIQRSRHRNELAEKRLQHNMALQLSRVQLKLYQESNRNESEYIRFSGQNSKSGLPSRTVQHGDVAFSPHTSEHQIQNKWMEDVGSVINQLRVEVERLRKESEQAKELNHSLRSEIEKLRNEKEITTASFRLKISQDESQIRKKDQQLATIKRENTILRDRVCSYSTNSEKRKNEKGSLLPTLGLKSFHVAKKQCEQSEDEYFRRKAVSSADPASLQASLTEKRAATDDFLRESAEKISGMSDTVLLAENSDSLITKGRSNKHFAERQVDISSLQNRLSAIKGRYNAFADEDASLTRSELVPKQNDISSSGLDARISSSKQSSLPPGWEARLSRSKNKIYYCNPTLHLTQWDRPEAILAGKSTMLDIEPGN</sequence>
<gene>
    <name evidence="11" type="primary">AlNc14C1G215</name>
    <name evidence="11" type="ORF">ALNC14_002430</name>
</gene>
<keyword evidence="4 6" id="KW-0505">Motor protein</keyword>
<dbReference type="Gene3D" id="3.30.70.1590">
    <property type="match status" value="1"/>
</dbReference>
<evidence type="ECO:0000256" key="1">
    <source>
        <dbReference type="ARBA" id="ARBA00022741"/>
    </source>
</evidence>
<dbReference type="GO" id="GO:0000146">
    <property type="term" value="F:microfilament motor activity"/>
    <property type="evidence" value="ECO:0007669"/>
    <property type="project" value="TreeGrafter"/>
</dbReference>